<keyword evidence="7 11" id="KW-1133">Transmembrane helix</keyword>
<sequence length="1333" mass="144687">MGTVIVKRPLRRPAPELPSGDVVLEPPPENPSPSGKSWTRMLMILPMLGMAGGMAVMMGASRGFGPIMFVAGGLIGIGLLGMVAFQVLNQAGQGASKQDMVVSRRRYMRRLSQLRAQVRETITRQREAMLYRHPDPDRLWSTVRSARLWERRPGDWDFTVVRIGLGQQELATPLVPPETKPIDELEPLCAMALRKFVTTYSTVADLPIAVALRGFSQIYVTGERARTRGFARALVAQLGGFHAPGDVLLAFCVHPEQRERWEWAKWLPHAQHPTKLDAVGQLRLVASTVIALEAMLDDVLASRPRFDARAAPVDGAAHLVVVLDGGAKDGSEHLMVEGGTEGVTLLNLTDAPPRILDATTLVLEIADDGSLTSRTMDGSGSVGRADALAEPDAHALTRALAPLRLSALAVSGEQPLAGTLELTSLLGLGDPYEFALSRAWASRANRDRLRVAIGVQADGRPMELDLKESAQDGMGPHGLLVGATGSGKSELLRTLVLGLAVTHDPEILNLVLVDFKGGATFTKLDRLPHTSAVITNLADELHLVDRMLDAIQGELLRRQELLRKAGNYGSQRDYEKARAAGAPLEPLPALLVIVDEFSELLTARPDFIDMFVQIGRVGRSLGVHLLLASQRLEEGKLRGLDSHLSYRIGLRTFSAMESRAVLGLPDAYQLPRSPGNGYLKTGTDELTRFRAAYVSGTHRRDGAERTADAGGTRADPVRDFSTRYAVPVTDDPAEQTGQTKQPQDTDDPEDTAGAETLLDVLVDRMRGQGKAAHQVWLPPLAEPPTLDQLLVPLVHHPERGLTTEATGEHGALRAVAGIIDMPFEQKRETYRLDLQGAGGNVVVVGGPRSGKTTVVRTIVSSLALTHTPAEVQFFCLDFGGGGLTAMRELAHVGGTATRREVDQVRRSVAEAHNLLLEREQRFAEHAIDGMATYRRLLRSGKFAEDNFGDLFLVVDGWTTLRTEFEDLEPVVAELVNRGLGFGVHVVATCNRWMDLRMNTKDMFGTTLELRLGDPADSSVNRRKAATVPEQAPGRGLTPDGMHFLAAVPRVDGRSTDAELTEGVGHLVGAVNEASSVRAAPRVRLLPATLPYSTLPAPDERGIPIGIAERDLRPVHLDFETEPHLLLLGDVECGKSTFLRALATGIMSRYGPEQAQIALIDYRRSMLGLVPEDYRVGYATTRSTVEQMVGLTVNAMTKRLPGSDITPEQLRERNWWSGPELFVLVDDYDLVVPQSHDNPLTPLLEFMTQGRDIGLHLVVTRRSGGASRALFDPVIARIRDLASPGILMSGSKEEGPLLGNLKAEPLPAGRGRLITRRGGAQLVQLAHLSPGVAA</sequence>
<feature type="domain" description="FtsK" evidence="12">
    <location>
        <begin position="459"/>
        <end position="659"/>
    </location>
</feature>
<dbReference type="InterPro" id="IPR003593">
    <property type="entry name" value="AAA+_ATPase"/>
</dbReference>
<feature type="region of interest" description="Disordered" evidence="10">
    <location>
        <begin position="697"/>
        <end position="751"/>
    </location>
</feature>
<evidence type="ECO:0000256" key="4">
    <source>
        <dbReference type="ARBA" id="ARBA00022737"/>
    </source>
</evidence>
<feature type="domain" description="FtsK" evidence="12">
    <location>
        <begin position="827"/>
        <end position="1018"/>
    </location>
</feature>
<dbReference type="InterPro" id="IPR023837">
    <property type="entry name" value="EccCb-like_Actinobacteria"/>
</dbReference>
<dbReference type="SUPFAM" id="SSF52540">
    <property type="entry name" value="P-loop containing nucleoside triphosphate hydrolases"/>
    <property type="match status" value="3"/>
</dbReference>
<dbReference type="InterPro" id="IPR050206">
    <property type="entry name" value="FtsK/SpoIIIE/SftA"/>
</dbReference>
<comment type="subcellular location">
    <subcellularLocation>
        <location evidence="1">Cell membrane</location>
        <topology evidence="1">Multi-pass membrane protein</topology>
    </subcellularLocation>
</comment>
<keyword evidence="5 9" id="KW-0547">Nucleotide-binding</keyword>
<reference evidence="13" key="1">
    <citation type="submission" date="2020-12" db="EMBL/GenBank/DDBJ databases">
        <title>Prauserella sp. ASG 168, a novel actinomycete isolated from cave rock.</title>
        <authorList>
            <person name="Suriyachadkun C."/>
        </authorList>
    </citation>
    <scope>NUCLEOTIDE SEQUENCE</scope>
    <source>
        <strain evidence="13">ASG 168</strain>
    </source>
</reference>
<dbReference type="Pfam" id="PF01580">
    <property type="entry name" value="FtsK_SpoIIIE"/>
    <property type="match status" value="3"/>
</dbReference>
<dbReference type="GO" id="GO:0003677">
    <property type="term" value="F:DNA binding"/>
    <property type="evidence" value="ECO:0007669"/>
    <property type="project" value="InterPro"/>
</dbReference>
<keyword evidence="3 11" id="KW-0812">Transmembrane</keyword>
<comment type="caution">
    <text evidence="13">The sequence shown here is derived from an EMBL/GenBank/DDBJ whole genome shotgun (WGS) entry which is preliminary data.</text>
</comment>
<dbReference type="SMART" id="SM00382">
    <property type="entry name" value="AAA"/>
    <property type="match status" value="3"/>
</dbReference>
<accession>A0A934QPQ6</accession>
<feature type="binding site" evidence="9">
    <location>
        <begin position="482"/>
        <end position="489"/>
    </location>
    <ligand>
        <name>ATP</name>
        <dbReference type="ChEBI" id="CHEBI:30616"/>
    </ligand>
</feature>
<feature type="transmembrane region" description="Helical" evidence="11">
    <location>
        <begin position="67"/>
        <end position="88"/>
    </location>
</feature>
<feature type="transmembrane region" description="Helical" evidence="11">
    <location>
        <begin position="41"/>
        <end position="60"/>
    </location>
</feature>
<evidence type="ECO:0000256" key="9">
    <source>
        <dbReference type="PROSITE-ProRule" id="PRU00289"/>
    </source>
</evidence>
<dbReference type="EMBL" id="JAENJH010000001">
    <property type="protein sequence ID" value="MBK1783469.1"/>
    <property type="molecule type" value="Genomic_DNA"/>
</dbReference>
<evidence type="ECO:0000256" key="10">
    <source>
        <dbReference type="SAM" id="MobiDB-lite"/>
    </source>
</evidence>
<evidence type="ECO:0000256" key="2">
    <source>
        <dbReference type="ARBA" id="ARBA00022475"/>
    </source>
</evidence>
<evidence type="ECO:0000256" key="3">
    <source>
        <dbReference type="ARBA" id="ARBA00022692"/>
    </source>
</evidence>
<dbReference type="NCBIfam" id="TIGR03924">
    <property type="entry name" value="T7SS_EccC_a"/>
    <property type="match status" value="1"/>
</dbReference>
<evidence type="ECO:0000313" key="14">
    <source>
        <dbReference type="Proteomes" id="UP000635245"/>
    </source>
</evidence>
<keyword evidence="4" id="KW-0677">Repeat</keyword>
<protein>
    <submittedName>
        <fullName evidence="13">Type VII secretion protein EccCa</fullName>
    </submittedName>
</protein>
<feature type="domain" description="FtsK" evidence="12">
    <location>
        <begin position="1111"/>
        <end position="1296"/>
    </location>
</feature>
<dbReference type="PANTHER" id="PTHR22683:SF1">
    <property type="entry name" value="TYPE VII SECRETION SYSTEM PROTEIN ESSC"/>
    <property type="match status" value="1"/>
</dbReference>
<feature type="compositionally biased region" description="Basic and acidic residues" evidence="10">
    <location>
        <begin position="698"/>
        <end position="707"/>
    </location>
</feature>
<gene>
    <name evidence="13" type="primary">eccCa</name>
    <name evidence="13" type="ORF">JHE00_03955</name>
</gene>
<feature type="binding site" evidence="9">
    <location>
        <begin position="845"/>
        <end position="852"/>
    </location>
    <ligand>
        <name>ATP</name>
        <dbReference type="ChEBI" id="CHEBI:30616"/>
    </ligand>
</feature>
<dbReference type="GO" id="GO:0005886">
    <property type="term" value="C:plasma membrane"/>
    <property type="evidence" value="ECO:0007669"/>
    <property type="project" value="UniProtKB-SubCell"/>
</dbReference>
<feature type="binding site" evidence="9">
    <location>
        <begin position="1128"/>
        <end position="1135"/>
    </location>
    <ligand>
        <name>ATP</name>
        <dbReference type="ChEBI" id="CHEBI:30616"/>
    </ligand>
</feature>
<dbReference type="InterPro" id="IPR002543">
    <property type="entry name" value="FtsK_dom"/>
</dbReference>
<dbReference type="NCBIfam" id="TIGR03925">
    <property type="entry name" value="T7SS_EccC_b"/>
    <property type="match status" value="1"/>
</dbReference>
<evidence type="ECO:0000259" key="12">
    <source>
        <dbReference type="PROSITE" id="PS50901"/>
    </source>
</evidence>
<keyword evidence="2" id="KW-1003">Cell membrane</keyword>
<dbReference type="PROSITE" id="PS50901">
    <property type="entry name" value="FTSK"/>
    <property type="match status" value="3"/>
</dbReference>
<keyword evidence="14" id="KW-1185">Reference proteome</keyword>
<evidence type="ECO:0000256" key="11">
    <source>
        <dbReference type="SAM" id="Phobius"/>
    </source>
</evidence>
<keyword evidence="8 11" id="KW-0472">Membrane</keyword>
<dbReference type="PANTHER" id="PTHR22683">
    <property type="entry name" value="SPORULATION PROTEIN RELATED"/>
    <property type="match status" value="1"/>
</dbReference>
<name>A0A934QPQ6_9PSEU</name>
<dbReference type="Gene3D" id="3.40.50.300">
    <property type="entry name" value="P-loop containing nucleotide triphosphate hydrolases"/>
    <property type="match status" value="3"/>
</dbReference>
<evidence type="ECO:0000256" key="8">
    <source>
        <dbReference type="ARBA" id="ARBA00023136"/>
    </source>
</evidence>
<dbReference type="Proteomes" id="UP000635245">
    <property type="component" value="Unassembled WGS sequence"/>
</dbReference>
<keyword evidence="6 9" id="KW-0067">ATP-binding</keyword>
<organism evidence="13 14">
    <name type="scientific">Prauserella cavernicola</name>
    <dbReference type="NCBI Taxonomy" id="2800127"/>
    <lineage>
        <taxon>Bacteria</taxon>
        <taxon>Bacillati</taxon>
        <taxon>Actinomycetota</taxon>
        <taxon>Actinomycetes</taxon>
        <taxon>Pseudonocardiales</taxon>
        <taxon>Pseudonocardiaceae</taxon>
        <taxon>Prauserella</taxon>
    </lineage>
</organism>
<dbReference type="InterPro" id="IPR023836">
    <property type="entry name" value="EccCa-like_Actinobacteria"/>
</dbReference>
<feature type="region of interest" description="Disordered" evidence="10">
    <location>
        <begin position="1"/>
        <end position="36"/>
    </location>
</feature>
<dbReference type="InterPro" id="IPR027417">
    <property type="entry name" value="P-loop_NTPase"/>
</dbReference>
<proteinExistence type="predicted"/>
<evidence type="ECO:0000313" key="13">
    <source>
        <dbReference type="EMBL" id="MBK1783469.1"/>
    </source>
</evidence>
<evidence type="ECO:0000256" key="7">
    <source>
        <dbReference type="ARBA" id="ARBA00022989"/>
    </source>
</evidence>
<evidence type="ECO:0000256" key="5">
    <source>
        <dbReference type="ARBA" id="ARBA00022741"/>
    </source>
</evidence>
<evidence type="ECO:0000256" key="1">
    <source>
        <dbReference type="ARBA" id="ARBA00004651"/>
    </source>
</evidence>
<dbReference type="GO" id="GO:0005524">
    <property type="term" value="F:ATP binding"/>
    <property type="evidence" value="ECO:0007669"/>
    <property type="project" value="UniProtKB-UniRule"/>
</dbReference>
<evidence type="ECO:0000256" key="6">
    <source>
        <dbReference type="ARBA" id="ARBA00022840"/>
    </source>
</evidence>